<dbReference type="Pfam" id="PF00437">
    <property type="entry name" value="T2SSE"/>
    <property type="match status" value="1"/>
</dbReference>
<dbReference type="InterPro" id="IPR027417">
    <property type="entry name" value="P-loop_NTPase"/>
</dbReference>
<evidence type="ECO:0000256" key="2">
    <source>
        <dbReference type="ARBA" id="ARBA00022741"/>
    </source>
</evidence>
<comment type="caution">
    <text evidence="5">The sequence shown here is derived from an EMBL/GenBank/DDBJ whole genome shotgun (WGS) entry which is preliminary data.</text>
</comment>
<dbReference type="Proteomes" id="UP000178925">
    <property type="component" value="Unassembled WGS sequence"/>
</dbReference>
<evidence type="ECO:0000313" key="6">
    <source>
        <dbReference type="Proteomes" id="UP000178925"/>
    </source>
</evidence>
<dbReference type="EMBL" id="MFGC01000030">
    <property type="protein sequence ID" value="OGF26940.1"/>
    <property type="molecule type" value="Genomic_DNA"/>
</dbReference>
<accession>A0A1F5SJS7</accession>
<dbReference type="GO" id="GO:0005886">
    <property type="term" value="C:plasma membrane"/>
    <property type="evidence" value="ECO:0007669"/>
    <property type="project" value="TreeGrafter"/>
</dbReference>
<protein>
    <recommendedName>
        <fullName evidence="4">Bacterial type II secretion system protein E domain-containing protein</fullName>
    </recommendedName>
</protein>
<organism evidence="5 6">
    <name type="scientific">Candidatus Falkowbacteria bacterium RIFOXYA2_FULL_47_9</name>
    <dbReference type="NCBI Taxonomy" id="1797995"/>
    <lineage>
        <taxon>Bacteria</taxon>
        <taxon>Candidatus Falkowiibacteriota</taxon>
    </lineage>
</organism>
<keyword evidence="3" id="KW-0067">ATP-binding</keyword>
<dbReference type="AlphaFoldDB" id="A0A1F5SJS7"/>
<dbReference type="GO" id="GO:0016887">
    <property type="term" value="F:ATP hydrolysis activity"/>
    <property type="evidence" value="ECO:0007669"/>
    <property type="project" value="TreeGrafter"/>
</dbReference>
<sequence>MFSPAIQNTTAAAELDAFIRKLLAQAFYDNVLEIHLIPNRYDTQICRNVDGVLSPAFFLPKKFHEPAIEYFKKEERLVLAIPESRIVCRVSFLPTEYGEEAVLKLAEANPAVRELSELNFSADESARLQKQLNQGGMMIITGPAGSGKTTTLYSLLATLNEHTRNVCLLSEMSVPEPTLAGVNHSYFNSSKGYGPAAGLRAILRQIPDVIAIDELADRETADIALQAALKKLPVLATLPSENFTAARKQLADWGFSNATITSAVRTNI</sequence>
<comment type="similarity">
    <text evidence="1">Belongs to the GSP E family.</text>
</comment>
<proteinExistence type="inferred from homology"/>
<evidence type="ECO:0000259" key="4">
    <source>
        <dbReference type="Pfam" id="PF00437"/>
    </source>
</evidence>
<reference evidence="5 6" key="1">
    <citation type="journal article" date="2016" name="Nat. Commun.">
        <title>Thousands of microbial genomes shed light on interconnected biogeochemical processes in an aquifer system.</title>
        <authorList>
            <person name="Anantharaman K."/>
            <person name="Brown C.T."/>
            <person name="Hug L.A."/>
            <person name="Sharon I."/>
            <person name="Castelle C.J."/>
            <person name="Probst A.J."/>
            <person name="Thomas B.C."/>
            <person name="Singh A."/>
            <person name="Wilkins M.J."/>
            <person name="Karaoz U."/>
            <person name="Brodie E.L."/>
            <person name="Williams K.H."/>
            <person name="Hubbard S.S."/>
            <person name="Banfield J.F."/>
        </authorList>
    </citation>
    <scope>NUCLEOTIDE SEQUENCE [LARGE SCALE GENOMIC DNA]</scope>
</reference>
<dbReference type="Gene3D" id="3.40.50.300">
    <property type="entry name" value="P-loop containing nucleotide triphosphate hydrolases"/>
    <property type="match status" value="1"/>
</dbReference>
<gene>
    <name evidence="5" type="ORF">A2242_02905</name>
</gene>
<evidence type="ECO:0000313" key="5">
    <source>
        <dbReference type="EMBL" id="OGF26940.1"/>
    </source>
</evidence>
<keyword evidence="2" id="KW-0547">Nucleotide-binding</keyword>
<evidence type="ECO:0000256" key="1">
    <source>
        <dbReference type="ARBA" id="ARBA00006611"/>
    </source>
</evidence>
<name>A0A1F5SJS7_9BACT</name>
<dbReference type="STRING" id="1797995.A2242_02905"/>
<dbReference type="InterPro" id="IPR001482">
    <property type="entry name" value="T2SS/T4SS_dom"/>
</dbReference>
<feature type="domain" description="Bacterial type II secretion system protein E" evidence="4">
    <location>
        <begin position="74"/>
        <end position="265"/>
    </location>
</feature>
<dbReference type="Gene3D" id="3.30.450.90">
    <property type="match status" value="1"/>
</dbReference>
<dbReference type="SUPFAM" id="SSF52540">
    <property type="entry name" value="P-loop containing nucleoside triphosphate hydrolases"/>
    <property type="match status" value="1"/>
</dbReference>
<dbReference type="PANTHER" id="PTHR30258:SF3">
    <property type="entry name" value="SLL1921 PROTEIN"/>
    <property type="match status" value="1"/>
</dbReference>
<dbReference type="GO" id="GO:0005524">
    <property type="term" value="F:ATP binding"/>
    <property type="evidence" value="ECO:0007669"/>
    <property type="project" value="UniProtKB-KW"/>
</dbReference>
<dbReference type="PANTHER" id="PTHR30258">
    <property type="entry name" value="TYPE II SECRETION SYSTEM PROTEIN GSPE-RELATED"/>
    <property type="match status" value="1"/>
</dbReference>
<evidence type="ECO:0000256" key="3">
    <source>
        <dbReference type="ARBA" id="ARBA00022840"/>
    </source>
</evidence>